<organism evidence="2 3">
    <name type="scientific">Zea mays</name>
    <name type="common">Maize</name>
    <dbReference type="NCBI Taxonomy" id="4577"/>
    <lineage>
        <taxon>Eukaryota</taxon>
        <taxon>Viridiplantae</taxon>
        <taxon>Streptophyta</taxon>
        <taxon>Embryophyta</taxon>
        <taxon>Tracheophyta</taxon>
        <taxon>Spermatophyta</taxon>
        <taxon>Magnoliopsida</taxon>
        <taxon>Liliopsida</taxon>
        <taxon>Poales</taxon>
        <taxon>Poaceae</taxon>
        <taxon>PACMAD clade</taxon>
        <taxon>Panicoideae</taxon>
        <taxon>Andropogonodae</taxon>
        <taxon>Andropogoneae</taxon>
        <taxon>Tripsacinae</taxon>
        <taxon>Zea</taxon>
    </lineage>
</organism>
<protein>
    <submittedName>
        <fullName evidence="2">Uncharacterized protein</fullName>
    </submittedName>
</protein>
<accession>A0A804NNT5</accession>
<keyword evidence="1" id="KW-1133">Transmembrane helix</keyword>
<dbReference type="Gramene" id="Zm00001eb174400_T001">
    <property type="protein sequence ID" value="Zm00001eb174400_P001"/>
    <property type="gene ID" value="Zm00001eb174400"/>
</dbReference>
<keyword evidence="1" id="KW-0812">Transmembrane</keyword>
<reference evidence="2" key="3">
    <citation type="submission" date="2021-05" db="UniProtKB">
        <authorList>
            <consortium name="EnsemblPlants"/>
        </authorList>
    </citation>
    <scope>IDENTIFICATION</scope>
    <source>
        <strain evidence="2">cv. B73</strain>
    </source>
</reference>
<keyword evidence="3" id="KW-1185">Reference proteome</keyword>
<dbReference type="InParanoid" id="A0A804NNT5"/>
<evidence type="ECO:0000313" key="3">
    <source>
        <dbReference type="Proteomes" id="UP000007305"/>
    </source>
</evidence>
<name>A0A804NNT5_MAIZE</name>
<proteinExistence type="predicted"/>
<dbReference type="EnsemblPlants" id="Zm00001eb174400_T001">
    <property type="protein sequence ID" value="Zm00001eb174400_P001"/>
    <property type="gene ID" value="Zm00001eb174400"/>
</dbReference>
<evidence type="ECO:0000313" key="2">
    <source>
        <dbReference type="EnsemblPlants" id="Zm00001eb174400_P001"/>
    </source>
</evidence>
<reference evidence="3" key="1">
    <citation type="journal article" date="2009" name="Science">
        <title>The B73 maize genome: complexity, diversity, and dynamics.</title>
        <authorList>
            <person name="Schnable P.S."/>
            <person name="Ware D."/>
            <person name="Fulton R.S."/>
            <person name="Stein J.C."/>
            <person name="Wei F."/>
            <person name="Pasternak S."/>
            <person name="Liang C."/>
            <person name="Zhang J."/>
            <person name="Fulton L."/>
            <person name="Graves T.A."/>
            <person name="Minx P."/>
            <person name="Reily A.D."/>
            <person name="Courtney L."/>
            <person name="Kruchowski S.S."/>
            <person name="Tomlinson C."/>
            <person name="Strong C."/>
            <person name="Delehaunty K."/>
            <person name="Fronick C."/>
            <person name="Courtney B."/>
            <person name="Rock S.M."/>
            <person name="Belter E."/>
            <person name="Du F."/>
            <person name="Kim K."/>
            <person name="Abbott R.M."/>
            <person name="Cotton M."/>
            <person name="Levy A."/>
            <person name="Marchetto P."/>
            <person name="Ochoa K."/>
            <person name="Jackson S.M."/>
            <person name="Gillam B."/>
            <person name="Chen W."/>
            <person name="Yan L."/>
            <person name="Higginbotham J."/>
            <person name="Cardenas M."/>
            <person name="Waligorski J."/>
            <person name="Applebaum E."/>
            <person name="Phelps L."/>
            <person name="Falcone J."/>
            <person name="Kanchi K."/>
            <person name="Thane T."/>
            <person name="Scimone A."/>
            <person name="Thane N."/>
            <person name="Henke J."/>
            <person name="Wang T."/>
            <person name="Ruppert J."/>
            <person name="Shah N."/>
            <person name="Rotter K."/>
            <person name="Hodges J."/>
            <person name="Ingenthron E."/>
            <person name="Cordes M."/>
            <person name="Kohlberg S."/>
            <person name="Sgro J."/>
            <person name="Delgado B."/>
            <person name="Mead K."/>
            <person name="Chinwalla A."/>
            <person name="Leonard S."/>
            <person name="Crouse K."/>
            <person name="Collura K."/>
            <person name="Kudrna D."/>
            <person name="Currie J."/>
            <person name="He R."/>
            <person name="Angelova A."/>
            <person name="Rajasekar S."/>
            <person name="Mueller T."/>
            <person name="Lomeli R."/>
            <person name="Scara G."/>
            <person name="Ko A."/>
            <person name="Delaney K."/>
            <person name="Wissotski M."/>
            <person name="Lopez G."/>
            <person name="Campos D."/>
            <person name="Braidotti M."/>
            <person name="Ashley E."/>
            <person name="Golser W."/>
            <person name="Kim H."/>
            <person name="Lee S."/>
            <person name="Lin J."/>
            <person name="Dujmic Z."/>
            <person name="Kim W."/>
            <person name="Talag J."/>
            <person name="Zuccolo A."/>
            <person name="Fan C."/>
            <person name="Sebastian A."/>
            <person name="Kramer M."/>
            <person name="Spiegel L."/>
            <person name="Nascimento L."/>
            <person name="Zutavern T."/>
            <person name="Miller B."/>
            <person name="Ambroise C."/>
            <person name="Muller S."/>
            <person name="Spooner W."/>
            <person name="Narechania A."/>
            <person name="Ren L."/>
            <person name="Wei S."/>
            <person name="Kumari S."/>
            <person name="Faga B."/>
            <person name="Levy M.J."/>
            <person name="McMahan L."/>
            <person name="Van Buren P."/>
            <person name="Vaughn M.W."/>
            <person name="Ying K."/>
            <person name="Yeh C.-T."/>
            <person name="Emrich S.J."/>
            <person name="Jia Y."/>
            <person name="Kalyanaraman A."/>
            <person name="Hsia A.-P."/>
            <person name="Barbazuk W.B."/>
            <person name="Baucom R.S."/>
            <person name="Brutnell T.P."/>
            <person name="Carpita N.C."/>
            <person name="Chaparro C."/>
            <person name="Chia J.-M."/>
            <person name="Deragon J.-M."/>
            <person name="Estill J.C."/>
            <person name="Fu Y."/>
            <person name="Jeddeloh J.A."/>
            <person name="Han Y."/>
            <person name="Lee H."/>
            <person name="Li P."/>
            <person name="Lisch D.R."/>
            <person name="Liu S."/>
            <person name="Liu Z."/>
            <person name="Nagel D.H."/>
            <person name="McCann M.C."/>
            <person name="SanMiguel P."/>
            <person name="Myers A.M."/>
            <person name="Nettleton D."/>
            <person name="Nguyen J."/>
            <person name="Penning B.W."/>
            <person name="Ponnala L."/>
            <person name="Schneider K.L."/>
            <person name="Schwartz D.C."/>
            <person name="Sharma A."/>
            <person name="Soderlund C."/>
            <person name="Springer N.M."/>
            <person name="Sun Q."/>
            <person name="Wang H."/>
            <person name="Waterman M."/>
            <person name="Westerman R."/>
            <person name="Wolfgruber T.K."/>
            <person name="Yang L."/>
            <person name="Yu Y."/>
            <person name="Zhang L."/>
            <person name="Zhou S."/>
            <person name="Zhu Q."/>
            <person name="Bennetzen J.L."/>
            <person name="Dawe R.K."/>
            <person name="Jiang J."/>
            <person name="Jiang N."/>
            <person name="Presting G.G."/>
            <person name="Wessler S.R."/>
            <person name="Aluru S."/>
            <person name="Martienssen R.A."/>
            <person name="Clifton S.W."/>
            <person name="McCombie W.R."/>
            <person name="Wing R.A."/>
            <person name="Wilson R.K."/>
        </authorList>
    </citation>
    <scope>NUCLEOTIDE SEQUENCE [LARGE SCALE GENOMIC DNA]</scope>
    <source>
        <strain evidence="3">cv. B73</strain>
    </source>
</reference>
<keyword evidence="1" id="KW-0472">Membrane</keyword>
<feature type="transmembrane region" description="Helical" evidence="1">
    <location>
        <begin position="136"/>
        <end position="166"/>
    </location>
</feature>
<dbReference type="AlphaFoldDB" id="A0A804NNT5"/>
<dbReference type="Proteomes" id="UP000007305">
    <property type="component" value="Chromosome 4"/>
</dbReference>
<sequence>MRLLPSCLWEEVIITPEHNEEGIYTIRFYIQITTINSFPVMFRFQGQPLYKLRPSKFRAAIEEAFLAERGFFYLQTDEVCSPRKSVNKQSDPIGFQEEAASNNEQECQSESQVVGKGKDHSLLNPSIVPAMPVSRILIVVAGLWILSVHGSCCNFLTLSYIVLVLYEVTLR</sequence>
<reference evidence="2" key="2">
    <citation type="submission" date="2019-07" db="EMBL/GenBank/DDBJ databases">
        <authorList>
            <person name="Seetharam A."/>
            <person name="Woodhouse M."/>
            <person name="Cannon E."/>
        </authorList>
    </citation>
    <scope>NUCLEOTIDE SEQUENCE [LARGE SCALE GENOMIC DNA]</scope>
    <source>
        <strain evidence="2">cv. B73</strain>
    </source>
</reference>
<evidence type="ECO:0000256" key="1">
    <source>
        <dbReference type="SAM" id="Phobius"/>
    </source>
</evidence>